<organism evidence="2 3">
    <name type="scientific">Corynebacterium tuberculostearicum</name>
    <dbReference type="NCBI Taxonomy" id="38304"/>
    <lineage>
        <taxon>Bacteria</taxon>
        <taxon>Bacillati</taxon>
        <taxon>Actinomycetota</taxon>
        <taxon>Actinomycetes</taxon>
        <taxon>Mycobacteriales</taxon>
        <taxon>Corynebacteriaceae</taxon>
        <taxon>Corynebacterium</taxon>
    </lineage>
</organism>
<dbReference type="GO" id="GO:0003676">
    <property type="term" value="F:nucleic acid binding"/>
    <property type="evidence" value="ECO:0007669"/>
    <property type="project" value="InterPro"/>
</dbReference>
<dbReference type="EMBL" id="JAEHFL010000004">
    <property type="protein sequence ID" value="MBK3427676.1"/>
    <property type="molecule type" value="Genomic_DNA"/>
</dbReference>
<comment type="caution">
    <text evidence="2">The sequence shown here is derived from an EMBL/GenBank/DDBJ whole genome shotgun (WGS) entry which is preliminary data.</text>
</comment>
<keyword evidence="2" id="KW-0540">Nuclease</keyword>
<dbReference type="Gene3D" id="1.10.30.50">
    <property type="match status" value="1"/>
</dbReference>
<dbReference type="InterPro" id="IPR002711">
    <property type="entry name" value="HNH"/>
</dbReference>
<sequence length="329" mass="36062">MTALDAYLNAVNAGMDIVAAVQGLSDRELIARGASDIAARDLLRLCDTYFGRCGFAAKQRAARQTRHSLDVLLLIEKYALRLPTQRDAWTLRTELCAFRGSATALEKRARALVRELRPRRTPEKGVRITRRSGGPWSLTITGDSADVADMHAALDANKPLESAKDLFFGKADATRATVTTQVVLTLDELDRIVDGGGEEITLQLTNGARITGAELVARTLSDHGYVTLVHPHEGPVNLYRTSRVANDKQRLMAAAVNPVCPWESCNYPADKCQIHHLKAWKHGGETNAANLATCCPYHNGVNDDDPNAPPRRGRLARVRGQVTWVPPWG</sequence>
<dbReference type="RefSeq" id="WP_150851073.1">
    <property type="nucleotide sequence ID" value="NZ_CP175770.1"/>
</dbReference>
<dbReference type="Pfam" id="PF01844">
    <property type="entry name" value="HNH"/>
    <property type="match status" value="1"/>
</dbReference>
<dbReference type="InterPro" id="IPR003615">
    <property type="entry name" value="HNH_nuc"/>
</dbReference>
<keyword evidence="2" id="KW-0378">Hydrolase</keyword>
<gene>
    <name evidence="2" type="ORF">JDP02_03990</name>
</gene>
<reference evidence="2 3" key="1">
    <citation type="submission" date="2020-12" db="EMBL/GenBank/DDBJ databases">
        <title>Draft genome sequence of the commensal strain Corynebacterium tuberculostearicum MFP09/CIP 102622 isolated from human skin.</title>
        <authorList>
            <person name="Boukerb A.M."/>
            <person name="Janvier X."/>
            <person name="Feuilloley M.G.J."/>
            <person name="Groboillot A."/>
        </authorList>
    </citation>
    <scope>NUCLEOTIDE SEQUENCE [LARGE SCALE GENOMIC DNA]</scope>
    <source>
        <strain evidence="2 3">CIP 102622</strain>
    </source>
</reference>
<keyword evidence="3" id="KW-1185">Reference proteome</keyword>
<keyword evidence="2" id="KW-0255">Endonuclease</keyword>
<dbReference type="Proteomes" id="UP000603369">
    <property type="component" value="Unassembled WGS sequence"/>
</dbReference>
<feature type="domain" description="HNH nuclease" evidence="1">
    <location>
        <begin position="247"/>
        <end position="300"/>
    </location>
</feature>
<evidence type="ECO:0000313" key="3">
    <source>
        <dbReference type="Proteomes" id="UP000603369"/>
    </source>
</evidence>
<dbReference type="SMART" id="SM00507">
    <property type="entry name" value="HNHc"/>
    <property type="match status" value="1"/>
</dbReference>
<dbReference type="GO" id="GO:0008270">
    <property type="term" value="F:zinc ion binding"/>
    <property type="evidence" value="ECO:0007669"/>
    <property type="project" value="InterPro"/>
</dbReference>
<dbReference type="CDD" id="cd00085">
    <property type="entry name" value="HNHc"/>
    <property type="match status" value="1"/>
</dbReference>
<evidence type="ECO:0000259" key="1">
    <source>
        <dbReference type="SMART" id="SM00507"/>
    </source>
</evidence>
<evidence type="ECO:0000313" key="2">
    <source>
        <dbReference type="EMBL" id="MBK3427676.1"/>
    </source>
</evidence>
<proteinExistence type="predicted"/>
<protein>
    <submittedName>
        <fullName evidence="2">HNH endonuclease</fullName>
    </submittedName>
</protein>
<dbReference type="GO" id="GO:0004519">
    <property type="term" value="F:endonuclease activity"/>
    <property type="evidence" value="ECO:0007669"/>
    <property type="project" value="UniProtKB-KW"/>
</dbReference>
<name>A0A8I1HPX5_9CORY</name>
<accession>A0A8I1HPX5</accession>
<dbReference type="AlphaFoldDB" id="A0A8I1HPX5"/>